<dbReference type="InterPro" id="IPR043504">
    <property type="entry name" value="Peptidase_S1_PA_chymotrypsin"/>
</dbReference>
<evidence type="ECO:0000256" key="1">
    <source>
        <dbReference type="ARBA" id="ARBA00010541"/>
    </source>
</evidence>
<proteinExistence type="inferred from homology"/>
<dbReference type="EMBL" id="WJJP01000747">
    <property type="protein sequence ID" value="MBD3327517.1"/>
    <property type="molecule type" value="Genomic_DNA"/>
</dbReference>
<comment type="caution">
    <text evidence="10">The sequence shown here is derived from an EMBL/GenBank/DDBJ whole genome shotgun (WGS) entry which is preliminary data.</text>
</comment>
<keyword evidence="4" id="KW-0677">Repeat</keyword>
<dbReference type="GO" id="GO:0004252">
    <property type="term" value="F:serine-type endopeptidase activity"/>
    <property type="evidence" value="ECO:0007669"/>
    <property type="project" value="InterPro"/>
</dbReference>
<feature type="active site" description="Charge relay system" evidence="7">
    <location>
        <position position="108"/>
    </location>
</feature>
<reference evidence="10" key="1">
    <citation type="submission" date="2019-11" db="EMBL/GenBank/DDBJ databases">
        <title>Microbial mats filling the niche in hypersaline microbial mats.</title>
        <authorList>
            <person name="Wong H.L."/>
            <person name="Macleod F.I."/>
            <person name="White R.A. III"/>
            <person name="Burns B.P."/>
        </authorList>
    </citation>
    <scope>NUCLEOTIDE SEQUENCE</scope>
    <source>
        <strain evidence="10">Rbin_158</strain>
    </source>
</reference>
<sequence>MQNALKMFVAASLIGWCLLVSLLSQTFAESSSLRRTPTVVAVEKISSAVVNISTESIVRSRSPFGFSDPFFDQFFDDFFDPAPRQYTRNSLGSGVLIDERGYILTNYHVIQRASKIQITLVDNREFDGELVGSDPQSDLAVVKVLTDESLPVAEMGTSADLMIGEPVIAIGNPFGLSHTITTGVISALNRAIRIDEDRSFRGFIQTDAPINPGNSGGPLINILGEVIGINTAIYGNAQGIGFAIPIDKAKRIIDDLIDYGEVRNAWIGIHVQNMTPAIAQYFDHQSADGVLISQVIEGSSAERAGLRQGDIIVAINGVPVRNQQDYTEFLAEYTAGDRLTFALLRDGQSLEIEVQAEEFSPEQAVKLASQDFGFAVEEITQRHIYRYRLQTRRGLVITQVQRNSSAHQVGIEPGDIVRQVEGMEMTSLKDFRDAIMKTRQENRVVFLIQRGHRGYYVTLERQ</sequence>
<evidence type="ECO:0000256" key="8">
    <source>
        <dbReference type="PIRSR" id="PIRSR611782-2"/>
    </source>
</evidence>
<dbReference type="PRINTS" id="PR00834">
    <property type="entry name" value="PROTEASES2C"/>
</dbReference>
<feature type="binding site" evidence="8">
    <location>
        <position position="55"/>
    </location>
    <ligand>
        <name>substrate</name>
    </ligand>
</feature>
<feature type="active site" description="Charge relay system" evidence="7">
    <location>
        <position position="215"/>
    </location>
</feature>
<dbReference type="Pfam" id="PF13365">
    <property type="entry name" value="Trypsin_2"/>
    <property type="match status" value="1"/>
</dbReference>
<dbReference type="GO" id="GO:0006508">
    <property type="term" value="P:proteolysis"/>
    <property type="evidence" value="ECO:0007669"/>
    <property type="project" value="UniProtKB-KW"/>
</dbReference>
<evidence type="ECO:0000313" key="11">
    <source>
        <dbReference type="Proteomes" id="UP000649604"/>
    </source>
</evidence>
<accession>A0A9D5K1B2</accession>
<dbReference type="InterPro" id="IPR009003">
    <property type="entry name" value="Peptidase_S1_PA"/>
</dbReference>
<feature type="active site" description="Charge relay system" evidence="7">
    <location>
        <position position="138"/>
    </location>
</feature>
<organism evidence="10 11">
    <name type="scientific">candidate division KSB3 bacterium</name>
    <dbReference type="NCBI Taxonomy" id="2044937"/>
    <lineage>
        <taxon>Bacteria</taxon>
        <taxon>candidate division KSB3</taxon>
    </lineage>
</organism>
<evidence type="ECO:0000259" key="9">
    <source>
        <dbReference type="PROSITE" id="PS50106"/>
    </source>
</evidence>
<keyword evidence="5" id="KW-0378">Hydrolase</keyword>
<dbReference type="Pfam" id="PF13180">
    <property type="entry name" value="PDZ_2"/>
    <property type="match status" value="2"/>
</dbReference>
<evidence type="ECO:0000256" key="2">
    <source>
        <dbReference type="ARBA" id="ARBA00022670"/>
    </source>
</evidence>
<keyword evidence="2" id="KW-0645">Protease</keyword>
<feature type="domain" description="PDZ" evidence="9">
    <location>
        <begin position="351"/>
        <end position="450"/>
    </location>
</feature>
<name>A0A9D5K1B2_9BACT</name>
<dbReference type="SMART" id="SM00228">
    <property type="entry name" value="PDZ"/>
    <property type="match status" value="2"/>
</dbReference>
<evidence type="ECO:0000256" key="4">
    <source>
        <dbReference type="ARBA" id="ARBA00022737"/>
    </source>
</evidence>
<dbReference type="SUPFAM" id="SSF50156">
    <property type="entry name" value="PDZ domain-like"/>
    <property type="match status" value="2"/>
</dbReference>
<dbReference type="InterPro" id="IPR051201">
    <property type="entry name" value="Chloro_Bact_Ser_Proteases"/>
</dbReference>
<keyword evidence="6" id="KW-0720">Serine protease</keyword>
<feature type="domain" description="PDZ" evidence="9">
    <location>
        <begin position="256"/>
        <end position="347"/>
    </location>
</feature>
<protein>
    <submittedName>
        <fullName evidence="10">Do family serine endopeptidase</fullName>
    </submittedName>
</protein>
<dbReference type="SUPFAM" id="SSF50494">
    <property type="entry name" value="Trypsin-like serine proteases"/>
    <property type="match status" value="1"/>
</dbReference>
<dbReference type="Gene3D" id="2.40.10.10">
    <property type="entry name" value="Trypsin-like serine proteases"/>
    <property type="match status" value="2"/>
</dbReference>
<dbReference type="PANTHER" id="PTHR43343:SF3">
    <property type="entry name" value="PROTEASE DO-LIKE 8, CHLOROPLASTIC"/>
    <property type="match status" value="1"/>
</dbReference>
<dbReference type="Proteomes" id="UP000649604">
    <property type="component" value="Unassembled WGS sequence"/>
</dbReference>
<dbReference type="FunFam" id="2.40.10.10:FF:000001">
    <property type="entry name" value="Periplasmic serine protease DegS"/>
    <property type="match status" value="1"/>
</dbReference>
<feature type="binding site" evidence="8">
    <location>
        <begin position="213"/>
        <end position="215"/>
    </location>
    <ligand>
        <name>substrate</name>
    </ligand>
</feature>
<dbReference type="CDD" id="cd06779">
    <property type="entry name" value="cpPDZ_Deg_HtrA-like"/>
    <property type="match status" value="1"/>
</dbReference>
<dbReference type="InterPro" id="IPR001478">
    <property type="entry name" value="PDZ"/>
</dbReference>
<dbReference type="InterPro" id="IPR011782">
    <property type="entry name" value="Pept_S1C_Do"/>
</dbReference>
<evidence type="ECO:0000256" key="5">
    <source>
        <dbReference type="ARBA" id="ARBA00022801"/>
    </source>
</evidence>
<feature type="binding site" evidence="8">
    <location>
        <position position="108"/>
    </location>
    <ligand>
        <name>substrate</name>
    </ligand>
</feature>
<gene>
    <name evidence="10" type="ORF">GF339_23230</name>
</gene>
<dbReference type="Gene3D" id="2.30.42.10">
    <property type="match status" value="2"/>
</dbReference>
<dbReference type="PANTHER" id="PTHR43343">
    <property type="entry name" value="PEPTIDASE S12"/>
    <property type="match status" value="1"/>
</dbReference>
<comment type="similarity">
    <text evidence="1">Belongs to the peptidase S1C family.</text>
</comment>
<dbReference type="AlphaFoldDB" id="A0A9D5K1B2"/>
<dbReference type="InterPro" id="IPR001940">
    <property type="entry name" value="Peptidase_S1C"/>
</dbReference>
<feature type="binding site" evidence="8">
    <location>
        <position position="138"/>
    </location>
    <ligand>
        <name>substrate</name>
    </ligand>
</feature>
<dbReference type="InterPro" id="IPR036034">
    <property type="entry name" value="PDZ_sf"/>
</dbReference>
<dbReference type="NCBIfam" id="TIGR02037">
    <property type="entry name" value="degP_htrA_DO"/>
    <property type="match status" value="1"/>
</dbReference>
<keyword evidence="3" id="KW-0732">Signal</keyword>
<evidence type="ECO:0000256" key="3">
    <source>
        <dbReference type="ARBA" id="ARBA00022729"/>
    </source>
</evidence>
<dbReference type="PROSITE" id="PS50106">
    <property type="entry name" value="PDZ"/>
    <property type="match status" value="2"/>
</dbReference>
<evidence type="ECO:0000256" key="6">
    <source>
        <dbReference type="ARBA" id="ARBA00022825"/>
    </source>
</evidence>
<evidence type="ECO:0000313" key="10">
    <source>
        <dbReference type="EMBL" id="MBD3327517.1"/>
    </source>
</evidence>
<evidence type="ECO:0000256" key="7">
    <source>
        <dbReference type="PIRSR" id="PIRSR611782-1"/>
    </source>
</evidence>